<comment type="caution">
    <text evidence="1">The sequence shown here is derived from an EMBL/GenBank/DDBJ whole genome shotgun (WGS) entry which is preliminary data.</text>
</comment>
<protein>
    <submittedName>
        <fullName evidence="1">Uncharacterized protein</fullName>
    </submittedName>
</protein>
<dbReference type="EMBL" id="CAUYUJ010000485">
    <property type="protein sequence ID" value="CAK0790795.1"/>
    <property type="molecule type" value="Genomic_DNA"/>
</dbReference>
<evidence type="ECO:0000313" key="2">
    <source>
        <dbReference type="Proteomes" id="UP001189429"/>
    </source>
</evidence>
<proteinExistence type="predicted"/>
<name>A0ABN9PEI9_9DINO</name>
<accession>A0ABN9PEI9</accession>
<gene>
    <name evidence="1" type="ORF">PCOR1329_LOCUS1987</name>
</gene>
<dbReference type="Proteomes" id="UP001189429">
    <property type="component" value="Unassembled WGS sequence"/>
</dbReference>
<sequence length="129" mass="14171">MCAPGPWLRMVSKSAGASPMDSSMASAAPRPKIRHRSASILSMTACPRPTLIRARSFNVACQLSHTSFQLDSVIFSSSSFCSRSSKYEISASSCKSSLRLRRHARRSMSRLPVQAPSEMLYVVVWCNAL</sequence>
<evidence type="ECO:0000313" key="1">
    <source>
        <dbReference type="EMBL" id="CAK0790795.1"/>
    </source>
</evidence>
<reference evidence="1" key="1">
    <citation type="submission" date="2023-10" db="EMBL/GenBank/DDBJ databases">
        <authorList>
            <person name="Chen Y."/>
            <person name="Shah S."/>
            <person name="Dougan E. K."/>
            <person name="Thang M."/>
            <person name="Chan C."/>
        </authorList>
    </citation>
    <scope>NUCLEOTIDE SEQUENCE [LARGE SCALE GENOMIC DNA]</scope>
</reference>
<organism evidence="1 2">
    <name type="scientific">Prorocentrum cordatum</name>
    <dbReference type="NCBI Taxonomy" id="2364126"/>
    <lineage>
        <taxon>Eukaryota</taxon>
        <taxon>Sar</taxon>
        <taxon>Alveolata</taxon>
        <taxon>Dinophyceae</taxon>
        <taxon>Prorocentrales</taxon>
        <taxon>Prorocentraceae</taxon>
        <taxon>Prorocentrum</taxon>
    </lineage>
</organism>
<keyword evidence="2" id="KW-1185">Reference proteome</keyword>